<dbReference type="AlphaFoldDB" id="A0A0U1QQB5"/>
<name>A0A0U1QQB5_9BACL</name>
<reference evidence="2 3" key="1">
    <citation type="journal article" date="2011" name="J. Bacteriol.">
        <title>Draft genome sequence of Sporolactobacillus inulinus strain CASD, an efficient D-lactic acid-producing bacterium with high-concentration lactate tolerance capability.</title>
        <authorList>
            <person name="Yu B."/>
            <person name="Su F."/>
            <person name="Wang L."/>
            <person name="Xu K."/>
            <person name="Zhao B."/>
            <person name="Xu P."/>
        </authorList>
    </citation>
    <scope>NUCLEOTIDE SEQUENCE [LARGE SCALE GENOMIC DNA]</scope>
    <source>
        <strain evidence="2 3">CASD</strain>
    </source>
</reference>
<proteinExistence type="predicted"/>
<keyword evidence="3" id="KW-1185">Reference proteome</keyword>
<dbReference type="Gene3D" id="3.40.50.300">
    <property type="entry name" value="P-loop containing nucleotide triphosphate hydrolases"/>
    <property type="match status" value="2"/>
</dbReference>
<dbReference type="EMBL" id="AFVQ02000071">
    <property type="protein sequence ID" value="KLI02816.1"/>
    <property type="molecule type" value="Genomic_DNA"/>
</dbReference>
<dbReference type="STRING" id="1069536.SINU_06010"/>
<comment type="caution">
    <text evidence="2">The sequence shown here is derived from an EMBL/GenBank/DDBJ whole genome shotgun (WGS) entry which is preliminary data.</text>
</comment>
<accession>A0A0U1QQB5</accession>
<feature type="domain" description="NERD" evidence="1">
    <location>
        <begin position="17"/>
        <end position="131"/>
    </location>
</feature>
<protein>
    <recommendedName>
        <fullName evidence="1">NERD domain-containing protein</fullName>
    </recommendedName>
</protein>
<evidence type="ECO:0000259" key="1">
    <source>
        <dbReference type="Pfam" id="PF08378"/>
    </source>
</evidence>
<dbReference type="SUPFAM" id="SSF52540">
    <property type="entry name" value="P-loop containing nucleoside triphosphate hydrolases"/>
    <property type="match status" value="1"/>
</dbReference>
<evidence type="ECO:0000313" key="2">
    <source>
        <dbReference type="EMBL" id="KLI02816.1"/>
    </source>
</evidence>
<dbReference type="Proteomes" id="UP000035553">
    <property type="component" value="Unassembled WGS sequence"/>
</dbReference>
<gene>
    <name evidence="2" type="ORF">SINU_06010</name>
</gene>
<dbReference type="InterPro" id="IPR027417">
    <property type="entry name" value="P-loop_NTPase"/>
</dbReference>
<dbReference type="Pfam" id="PF08378">
    <property type="entry name" value="NERD"/>
    <property type="match status" value="1"/>
</dbReference>
<dbReference type="OrthoDB" id="7066673at2"/>
<dbReference type="InterPro" id="IPR011528">
    <property type="entry name" value="NERD"/>
</dbReference>
<organism evidence="2 3">
    <name type="scientific">Sporolactobacillus inulinus CASD</name>
    <dbReference type="NCBI Taxonomy" id="1069536"/>
    <lineage>
        <taxon>Bacteria</taxon>
        <taxon>Bacillati</taxon>
        <taxon>Bacillota</taxon>
        <taxon>Bacilli</taxon>
        <taxon>Bacillales</taxon>
        <taxon>Sporolactobacillaceae</taxon>
        <taxon>Sporolactobacillus</taxon>
    </lineage>
</organism>
<sequence length="633" mass="74280">MPVTIIENFNPNDPRTEGEKYLLEVFRTSLRFEGWTVFEQPHINSMKPDFVLTHPQKGILIIEVKDWNLNSEVYSENGYIRGTDGIYYKSNPINQVEYYKRNILHYQLLSSVDLSEKFPRYFSCIETIVYFHYATKQAAMKYCNAFGSYTKVWTKIDIDYIGNFANRLNQKEHTYALSRNYSSFSKNGLLGNLVSELNLQLQYADYNYERRQPFILTSDQKKLANLNPRSIRRWSGVAGSGKSLIIAEKAVQAAKMNKKILVLSFNITLRHYLRDLCSQQFGPEKYQGERKKLKSQITISHFHDFIKLLLTEHQLDVNFREDNEHTDFESSLLKTATDYFRSHPIKPHLKFDYILIDEGQDFKADWIRFLKNFFTGSGELFIVYDKSQNLYGHGVWIEDSEQIKEIGFKGKPGHLKYTHRLPNKIVQKIRIIRQRLHMEGEEILLAKQEQESFFQKTFWYNCHPRTRLEKLQQIEQHLRHLCDSNQLEDITILTTNENTGAEIVKHINKLGVETSHVYDLNRQQDIERRKIEKWKFQGGTGRLKVSSYHSFKGWQTPNVLLILDSPTTNYNGEQIIMGNPPIEAVQNALFISMSRVKGRSDNGVYTFTCLNYLAEYDPLESIFDEQYEAELPF</sequence>
<dbReference type="RefSeq" id="WP_010026022.1">
    <property type="nucleotide sequence ID" value="NZ_AFVQ02000071.1"/>
</dbReference>
<evidence type="ECO:0000313" key="3">
    <source>
        <dbReference type="Proteomes" id="UP000035553"/>
    </source>
</evidence>